<protein>
    <submittedName>
        <fullName evidence="1">Uncharacterized protein</fullName>
    </submittedName>
</protein>
<dbReference type="EnsemblMetazoa" id="PPA44632.1">
    <property type="protein sequence ID" value="PPA44632.1"/>
    <property type="gene ID" value="WBGene00283001"/>
</dbReference>
<organism evidence="1 2">
    <name type="scientific">Pristionchus pacificus</name>
    <name type="common">Parasitic nematode worm</name>
    <dbReference type="NCBI Taxonomy" id="54126"/>
    <lineage>
        <taxon>Eukaryota</taxon>
        <taxon>Metazoa</taxon>
        <taxon>Ecdysozoa</taxon>
        <taxon>Nematoda</taxon>
        <taxon>Chromadorea</taxon>
        <taxon>Rhabditida</taxon>
        <taxon>Rhabditina</taxon>
        <taxon>Diplogasteromorpha</taxon>
        <taxon>Diplogasteroidea</taxon>
        <taxon>Neodiplogasteridae</taxon>
        <taxon>Pristionchus</taxon>
    </lineage>
</organism>
<accession>A0A2A6CRL5</accession>
<proteinExistence type="predicted"/>
<evidence type="ECO:0000313" key="2">
    <source>
        <dbReference type="Proteomes" id="UP000005239"/>
    </source>
</evidence>
<sequence length="61" mass="6922">MNDTPEKCTALNDSEITGDLKQYQYVKIIRTRTETPTKTTFYKAYAFPSLLALLDAALLHP</sequence>
<name>A0A2A6CRL5_PRIPA</name>
<keyword evidence="2" id="KW-1185">Reference proteome</keyword>
<dbReference type="Proteomes" id="UP000005239">
    <property type="component" value="Unassembled WGS sequence"/>
</dbReference>
<reference evidence="2" key="1">
    <citation type="journal article" date="2008" name="Nat. Genet.">
        <title>The Pristionchus pacificus genome provides a unique perspective on nematode lifestyle and parasitism.</title>
        <authorList>
            <person name="Dieterich C."/>
            <person name="Clifton S.W."/>
            <person name="Schuster L.N."/>
            <person name="Chinwalla A."/>
            <person name="Delehaunty K."/>
            <person name="Dinkelacker I."/>
            <person name="Fulton L."/>
            <person name="Fulton R."/>
            <person name="Godfrey J."/>
            <person name="Minx P."/>
            <person name="Mitreva M."/>
            <person name="Roeseler W."/>
            <person name="Tian H."/>
            <person name="Witte H."/>
            <person name="Yang S.P."/>
            <person name="Wilson R.K."/>
            <person name="Sommer R.J."/>
        </authorList>
    </citation>
    <scope>NUCLEOTIDE SEQUENCE [LARGE SCALE GENOMIC DNA]</scope>
    <source>
        <strain evidence="2">PS312</strain>
    </source>
</reference>
<gene>
    <name evidence="1" type="primary">WBGene00283001</name>
</gene>
<accession>A0A8R1Z9L9</accession>
<evidence type="ECO:0000313" key="1">
    <source>
        <dbReference type="EnsemblMetazoa" id="PPA44632.1"/>
    </source>
</evidence>
<reference evidence="1" key="2">
    <citation type="submission" date="2022-06" db="UniProtKB">
        <authorList>
            <consortium name="EnsemblMetazoa"/>
        </authorList>
    </citation>
    <scope>IDENTIFICATION</scope>
    <source>
        <strain evidence="1">PS312</strain>
    </source>
</reference>
<dbReference type="AlphaFoldDB" id="A0A2A6CRL5"/>